<comment type="caution">
    <text evidence="3">The sequence shown here is derived from an EMBL/GenBank/DDBJ whole genome shotgun (WGS) entry which is preliminary data.</text>
</comment>
<reference evidence="3 4" key="1">
    <citation type="submission" date="2024-02" db="EMBL/GenBank/DDBJ databases">
        <title>Chromosome-scale genome assembly of the rough periwinkle Littorina saxatilis.</title>
        <authorList>
            <person name="De Jode A."/>
            <person name="Faria R."/>
            <person name="Formenti G."/>
            <person name="Sims Y."/>
            <person name="Smith T.P."/>
            <person name="Tracey A."/>
            <person name="Wood J.M.D."/>
            <person name="Zagrodzka Z.B."/>
            <person name="Johannesson K."/>
            <person name="Butlin R.K."/>
            <person name="Leder E.H."/>
        </authorList>
    </citation>
    <scope>NUCLEOTIDE SEQUENCE [LARGE SCALE GENOMIC DNA]</scope>
    <source>
        <strain evidence="3">Snail1</strain>
        <tissue evidence="3">Muscle</tissue>
    </source>
</reference>
<organism evidence="3 4">
    <name type="scientific">Littorina saxatilis</name>
    <dbReference type="NCBI Taxonomy" id="31220"/>
    <lineage>
        <taxon>Eukaryota</taxon>
        <taxon>Metazoa</taxon>
        <taxon>Spiralia</taxon>
        <taxon>Lophotrochozoa</taxon>
        <taxon>Mollusca</taxon>
        <taxon>Gastropoda</taxon>
        <taxon>Caenogastropoda</taxon>
        <taxon>Littorinimorpha</taxon>
        <taxon>Littorinoidea</taxon>
        <taxon>Littorinidae</taxon>
        <taxon>Littorina</taxon>
    </lineage>
</organism>
<keyword evidence="1" id="KW-0472">Membrane</keyword>
<keyword evidence="1" id="KW-1133">Transmembrane helix</keyword>
<dbReference type="EMBL" id="JBAMIC010000012">
    <property type="protein sequence ID" value="KAK7098732.1"/>
    <property type="molecule type" value="Genomic_DNA"/>
</dbReference>
<keyword evidence="4" id="KW-1185">Reference proteome</keyword>
<feature type="chain" id="PRO_5042833871" evidence="2">
    <location>
        <begin position="24"/>
        <end position="364"/>
    </location>
</feature>
<dbReference type="Proteomes" id="UP001374579">
    <property type="component" value="Unassembled WGS sequence"/>
</dbReference>
<accession>A0AAN9G8D4</accession>
<feature type="transmembrane region" description="Helical" evidence="1">
    <location>
        <begin position="339"/>
        <end position="359"/>
    </location>
</feature>
<dbReference type="AlphaFoldDB" id="A0AAN9G8D4"/>
<name>A0AAN9G8D4_9CAEN</name>
<keyword evidence="1" id="KW-0812">Transmembrane</keyword>
<evidence type="ECO:0000313" key="4">
    <source>
        <dbReference type="Proteomes" id="UP001374579"/>
    </source>
</evidence>
<sequence>MAVTASVSFACLSLMLMASRTLGDACESKQRACANVVAEEATVLGPIMQSLPIDTAMFTQQCSSFEGRVKGCVDEMRSQCPGVRGVDTKIQQLQTNFNSMCSPEIICSLRLQGCGLGMNTTTAEAAAQNPPNAQLSTQKCGEIMACMEELKADCSSVPTVKAAIASGTMTLGNLCGKGEGSMMAQGSCPQIMSCMQNAELGGGDCSSLGTVLECISDKRDVCTLDETQITFAELKVLADDVCQEVASAPAEYEKCPALNTCIMQNSEFVKEMTSMGANMERMQEVIASLINSGVWCKYLETSTRCHVSSADSCNFSADFVTAISMKHTNLKAVCATGGAASGVASLSLWLSALVLLITWRQCAF</sequence>
<feature type="signal peptide" evidence="2">
    <location>
        <begin position="1"/>
        <end position="23"/>
    </location>
</feature>
<proteinExistence type="predicted"/>
<evidence type="ECO:0000313" key="3">
    <source>
        <dbReference type="EMBL" id="KAK7098732.1"/>
    </source>
</evidence>
<gene>
    <name evidence="3" type="ORF">V1264_002968</name>
</gene>
<evidence type="ECO:0000256" key="1">
    <source>
        <dbReference type="SAM" id="Phobius"/>
    </source>
</evidence>
<keyword evidence="2" id="KW-0732">Signal</keyword>
<protein>
    <submittedName>
        <fullName evidence="3">Uncharacterized protein</fullName>
    </submittedName>
</protein>
<evidence type="ECO:0000256" key="2">
    <source>
        <dbReference type="SAM" id="SignalP"/>
    </source>
</evidence>